<feature type="region of interest" description="Disordered" evidence="4">
    <location>
        <begin position="1011"/>
        <end position="1034"/>
    </location>
</feature>
<dbReference type="SMART" id="SM00054">
    <property type="entry name" value="EFh"/>
    <property type="match status" value="4"/>
</dbReference>
<dbReference type="PROSITE" id="PS50222">
    <property type="entry name" value="EF_HAND_2"/>
    <property type="match status" value="3"/>
</dbReference>
<feature type="coiled-coil region" evidence="3">
    <location>
        <begin position="437"/>
        <end position="464"/>
    </location>
</feature>
<dbReference type="Pfam" id="PF13499">
    <property type="entry name" value="EF-hand_7"/>
    <property type="match status" value="1"/>
</dbReference>
<proteinExistence type="predicted"/>
<accession>A0A0M0JJR3</accession>
<feature type="region of interest" description="Disordered" evidence="4">
    <location>
        <begin position="1261"/>
        <end position="1280"/>
    </location>
</feature>
<feature type="compositionally biased region" description="Polar residues" evidence="4">
    <location>
        <begin position="963"/>
        <end position="973"/>
    </location>
</feature>
<dbReference type="GO" id="GO:0005737">
    <property type="term" value="C:cytoplasm"/>
    <property type="evidence" value="ECO:0007669"/>
    <property type="project" value="TreeGrafter"/>
</dbReference>
<dbReference type="InterPro" id="IPR018247">
    <property type="entry name" value="EF_Hand_1_Ca_BS"/>
</dbReference>
<keyword evidence="2" id="KW-0106">Calcium</keyword>
<dbReference type="PANTHER" id="PTHR45917:SF12">
    <property type="entry name" value="CALMODULIN-ALPHA-LIKE"/>
    <property type="match status" value="1"/>
</dbReference>
<name>A0A0M0JJR3_9EUKA</name>
<dbReference type="PANTHER" id="PTHR45917">
    <property type="entry name" value="CALCIUM-BINDING PROTEIN 1-RELATED"/>
    <property type="match status" value="1"/>
</dbReference>
<evidence type="ECO:0000313" key="7">
    <source>
        <dbReference type="Proteomes" id="UP000037460"/>
    </source>
</evidence>
<reference evidence="7" key="1">
    <citation type="journal article" date="2015" name="PLoS Genet.">
        <title>Genome Sequence and Transcriptome Analyses of Chrysochromulina tobin: Metabolic Tools for Enhanced Algal Fitness in the Prominent Order Prymnesiales (Haptophyceae).</title>
        <authorList>
            <person name="Hovde B.T."/>
            <person name="Deodato C.R."/>
            <person name="Hunsperger H.M."/>
            <person name="Ryken S.A."/>
            <person name="Yost W."/>
            <person name="Jha R.K."/>
            <person name="Patterson J."/>
            <person name="Monnat R.J. Jr."/>
            <person name="Barlow S.B."/>
            <person name="Starkenburg S.R."/>
            <person name="Cattolico R.A."/>
        </authorList>
    </citation>
    <scope>NUCLEOTIDE SEQUENCE</scope>
    <source>
        <strain evidence="7">CCMP291</strain>
    </source>
</reference>
<dbReference type="AlphaFoldDB" id="A0A0M0JJR3"/>
<gene>
    <name evidence="6" type="ORF">Ctob_007115</name>
</gene>
<protein>
    <submittedName>
        <fullName evidence="6">Ef hand family protein</fullName>
    </submittedName>
</protein>
<feature type="domain" description="EF-hand" evidence="5">
    <location>
        <begin position="1232"/>
        <end position="1267"/>
    </location>
</feature>
<dbReference type="Gene3D" id="1.10.238.10">
    <property type="entry name" value="EF-hand"/>
    <property type="match status" value="2"/>
</dbReference>
<evidence type="ECO:0000259" key="5">
    <source>
        <dbReference type="PROSITE" id="PS50222"/>
    </source>
</evidence>
<feature type="coiled-coil region" evidence="3">
    <location>
        <begin position="798"/>
        <end position="887"/>
    </location>
</feature>
<dbReference type="EMBL" id="JWZX01002834">
    <property type="protein sequence ID" value="KOO26562.1"/>
    <property type="molecule type" value="Genomic_DNA"/>
</dbReference>
<feature type="coiled-coil region" evidence="3">
    <location>
        <begin position="100"/>
        <end position="127"/>
    </location>
</feature>
<dbReference type="SUPFAM" id="SSF47473">
    <property type="entry name" value="EF-hand"/>
    <property type="match status" value="1"/>
</dbReference>
<evidence type="ECO:0000313" key="6">
    <source>
        <dbReference type="EMBL" id="KOO26562.1"/>
    </source>
</evidence>
<feature type="domain" description="EF-hand" evidence="5">
    <location>
        <begin position="1196"/>
        <end position="1231"/>
    </location>
</feature>
<evidence type="ECO:0000256" key="4">
    <source>
        <dbReference type="SAM" id="MobiDB-lite"/>
    </source>
</evidence>
<comment type="caution">
    <text evidence="6">The sequence shown here is derived from an EMBL/GenBank/DDBJ whole genome shotgun (WGS) entry which is preliminary data.</text>
</comment>
<dbReference type="OrthoDB" id="444540at2759"/>
<keyword evidence="7" id="KW-1185">Reference proteome</keyword>
<sequence length="1280" mass="144308">MERLHTELTGTSEEKQALLKQQAIEERLDSLRRHSVRRMRNRELSRCFSQWVDTWEGHMAHMQQLARLERAARMLKSPELGAAFRVWSLLVGSTKRAREREQLILAVASLEEKLARAEQETARALQRQLVELAGGTEEKEALRAEQEREQRVEYLRRQVMRRIMHKDLADGWTAWMAFWAARSYAVRRLRAVGNKLQAPALLETWEHWAREALETKRAAALAALEAESRSLEVQLQKARFEAGNLSMMKTQLEDERDHLKERVNELGVRLQEALNTLHASSSSSQQLEHLHKALKMAQDEAEALEAEKDALVNAGALHRKESERLLERLLADQRRNFEDEVHVLTEQAFARTEQMAKEARIAHFQRQALHRAKHHEVLRGWTQWLDWHGVRAGLLRTLHEGAKKTTRARLRIGFHGWLRGALAMREAKVRVEASRGCVALEASLEQAKAALALSEAETRQLLERLAMLQGNDPAAALLDAERIHQLQLVAEKEERVRLLYRQTGRRMRNRDLARGWKAWLEMWQAKTYARNSLHRVAKRLRAPSIASHFEFWSAELAQAKMRGLFQAARAREAAAASGVAAVRDEMEQLRQGFEQRLAAVEKAKSVELERQRIELVGGLEEQQAARDERARDEAVERRHRQSVRRMMNSAISRGWGAWMELWEAKSHAKQRLRQVAIKLQAPQLSSRFDEWARDAAAARQAARQAALELESRSLEMQLRRSRFETNQLEIIKVAHLDELRSLRERVELLSIASRDQQAKLEEDERLKGELRELRKFAAASKEAAETAEAARIAADADLLTHQQEMQELMERLLANQRKTFEEDKARMEQKVAAIEQKRGEADATADAAKEEVSTLHATLAATQTAAAQAAEKARLVLKAALTKAEQDGAMFESRISELLALAERSQQEAAQTQVATAKALQASEAKAAQVLAVTVKSFTADLEAATARSGELEAQLAQLQETSLHGSEGSSLKAQLESLRGAQVPSEKETIERLDKELKECQKLLMAAQKALKDKTPPPQPPPPPKAKKGTSKGTSILGRIDIDESPGAPPMTEQIATALRANSARVLDLFREWDTNGDGEVSRKEFHEAMDHLGFEVPTAEVDKLFDEWDSGSEGSLGYKNLTKILKKSTPAPPPSKLSTKLKAAGLASTVVKTVTMTPEEKEKAKRARMGGILGDVDFDEAKPLAPQLREALQKHAIRVLDLFREWDANGDGQISKDEFQKAMPMLGMDLPVNDINDLFDQYDPDKSGVMEFAELQRMLRRQPGEGAPHAAPTAAPAR</sequence>
<organism evidence="6 7">
    <name type="scientific">Chrysochromulina tobinii</name>
    <dbReference type="NCBI Taxonomy" id="1460289"/>
    <lineage>
        <taxon>Eukaryota</taxon>
        <taxon>Haptista</taxon>
        <taxon>Haptophyta</taxon>
        <taxon>Prymnesiophyceae</taxon>
        <taxon>Prymnesiales</taxon>
        <taxon>Chrysochromulinaceae</taxon>
        <taxon>Chrysochromulina</taxon>
    </lineage>
</organism>
<dbReference type="Pfam" id="PF00036">
    <property type="entry name" value="EF-hand_1"/>
    <property type="match status" value="1"/>
</dbReference>
<keyword evidence="1" id="KW-0677">Repeat</keyword>
<dbReference type="CDD" id="cd00051">
    <property type="entry name" value="EFh"/>
    <property type="match status" value="1"/>
</dbReference>
<dbReference type="InterPro" id="IPR011992">
    <property type="entry name" value="EF-hand-dom_pair"/>
</dbReference>
<feature type="compositionally biased region" description="Low complexity" evidence="4">
    <location>
        <begin position="1269"/>
        <end position="1280"/>
    </location>
</feature>
<keyword evidence="3" id="KW-0175">Coiled coil</keyword>
<dbReference type="GO" id="GO:0005246">
    <property type="term" value="F:calcium channel regulator activity"/>
    <property type="evidence" value="ECO:0007669"/>
    <property type="project" value="TreeGrafter"/>
</dbReference>
<evidence type="ECO:0000256" key="3">
    <source>
        <dbReference type="SAM" id="Coils"/>
    </source>
</evidence>
<evidence type="ECO:0000256" key="2">
    <source>
        <dbReference type="ARBA" id="ARBA00022837"/>
    </source>
</evidence>
<evidence type="ECO:0000256" key="1">
    <source>
        <dbReference type="ARBA" id="ARBA00022737"/>
    </source>
</evidence>
<feature type="region of interest" description="Disordered" evidence="4">
    <location>
        <begin position="963"/>
        <end position="988"/>
    </location>
</feature>
<feature type="domain" description="EF-hand" evidence="5">
    <location>
        <begin position="1062"/>
        <end position="1097"/>
    </location>
</feature>
<feature type="coiled-coil region" evidence="3">
    <location>
        <begin position="221"/>
        <end position="314"/>
    </location>
</feature>
<dbReference type="PROSITE" id="PS00018">
    <property type="entry name" value="EF_HAND_1"/>
    <property type="match status" value="3"/>
</dbReference>
<dbReference type="InterPro" id="IPR043582">
    <property type="entry name" value="CaBP1/2/4/5"/>
</dbReference>
<dbReference type="InterPro" id="IPR002048">
    <property type="entry name" value="EF_hand_dom"/>
</dbReference>
<dbReference type="Proteomes" id="UP000037460">
    <property type="component" value="Unassembled WGS sequence"/>
</dbReference>
<dbReference type="GO" id="GO:0005509">
    <property type="term" value="F:calcium ion binding"/>
    <property type="evidence" value="ECO:0007669"/>
    <property type="project" value="InterPro"/>
</dbReference>